<proteinExistence type="predicted"/>
<keyword evidence="2" id="KW-1185">Reference proteome</keyword>
<gene>
    <name evidence="1" type="ORF">N3K66_006858</name>
</gene>
<evidence type="ECO:0000313" key="2">
    <source>
        <dbReference type="Proteomes" id="UP001163324"/>
    </source>
</evidence>
<organism evidence="1 2">
    <name type="scientific">Trichothecium roseum</name>
    <dbReference type="NCBI Taxonomy" id="47278"/>
    <lineage>
        <taxon>Eukaryota</taxon>
        <taxon>Fungi</taxon>
        <taxon>Dikarya</taxon>
        <taxon>Ascomycota</taxon>
        <taxon>Pezizomycotina</taxon>
        <taxon>Sordariomycetes</taxon>
        <taxon>Hypocreomycetidae</taxon>
        <taxon>Hypocreales</taxon>
        <taxon>Hypocreales incertae sedis</taxon>
        <taxon>Trichothecium</taxon>
    </lineage>
</organism>
<name>A0ACC0UY98_9HYPO</name>
<protein>
    <submittedName>
        <fullName evidence="1">Uncharacterized protein</fullName>
    </submittedName>
</protein>
<comment type="caution">
    <text evidence="1">The sequence shown here is derived from an EMBL/GenBank/DDBJ whole genome shotgun (WGS) entry which is preliminary data.</text>
</comment>
<sequence length="170" mass="18285">MTWNLGINGKAVLLLAPLVSSTCSLWFSHDQHLFLSTLIRPELRARGNALLPAFWRSFFLPGVARVVGLLAVTAWSSAGAAYLHGAQLRGAGSVWWYAGAAGAATGHLLFVPAVAPRIRDMSRGEEAEDAEGANVGAQEEWLRFNWVRMVTVDAAAWVCAAVAVLKTIEV</sequence>
<evidence type="ECO:0000313" key="1">
    <source>
        <dbReference type="EMBL" id="KAI9898498.1"/>
    </source>
</evidence>
<accession>A0ACC0UY98</accession>
<dbReference type="Proteomes" id="UP001163324">
    <property type="component" value="Chromosome 6"/>
</dbReference>
<dbReference type="EMBL" id="CM047945">
    <property type="protein sequence ID" value="KAI9898498.1"/>
    <property type="molecule type" value="Genomic_DNA"/>
</dbReference>
<reference evidence="1" key="1">
    <citation type="submission" date="2022-10" db="EMBL/GenBank/DDBJ databases">
        <title>Complete Genome of Trichothecium roseum strain YXFP-22015, a Plant Pathogen Isolated from Citrus.</title>
        <authorList>
            <person name="Wang Y."/>
            <person name="Zhu L."/>
        </authorList>
    </citation>
    <scope>NUCLEOTIDE SEQUENCE</scope>
    <source>
        <strain evidence="1">YXFP-22015</strain>
    </source>
</reference>